<organism evidence="1">
    <name type="scientific">Arundo donax</name>
    <name type="common">Giant reed</name>
    <name type="synonym">Donax arundinaceus</name>
    <dbReference type="NCBI Taxonomy" id="35708"/>
    <lineage>
        <taxon>Eukaryota</taxon>
        <taxon>Viridiplantae</taxon>
        <taxon>Streptophyta</taxon>
        <taxon>Embryophyta</taxon>
        <taxon>Tracheophyta</taxon>
        <taxon>Spermatophyta</taxon>
        <taxon>Magnoliopsida</taxon>
        <taxon>Liliopsida</taxon>
        <taxon>Poales</taxon>
        <taxon>Poaceae</taxon>
        <taxon>PACMAD clade</taxon>
        <taxon>Arundinoideae</taxon>
        <taxon>Arundineae</taxon>
        <taxon>Arundo</taxon>
    </lineage>
</organism>
<proteinExistence type="predicted"/>
<name>A0A0A9CDP2_ARUDO</name>
<evidence type="ECO:0000313" key="1">
    <source>
        <dbReference type="EMBL" id="JAD72568.1"/>
    </source>
</evidence>
<reference evidence="1" key="1">
    <citation type="submission" date="2014-09" db="EMBL/GenBank/DDBJ databases">
        <authorList>
            <person name="Magalhaes I.L.F."/>
            <person name="Oliveira U."/>
            <person name="Santos F.R."/>
            <person name="Vidigal T.H.D.A."/>
            <person name="Brescovit A.D."/>
            <person name="Santos A.J."/>
        </authorList>
    </citation>
    <scope>NUCLEOTIDE SEQUENCE</scope>
    <source>
        <tissue evidence="1">Shoot tissue taken approximately 20 cm above the soil surface</tissue>
    </source>
</reference>
<sequence>MLQPCLVSNAGTVWSEHMSDDRSGVCSSLQGCGCVSTS</sequence>
<dbReference type="AlphaFoldDB" id="A0A0A9CDP2"/>
<accession>A0A0A9CDP2</accession>
<reference evidence="1" key="2">
    <citation type="journal article" date="2015" name="Data Brief">
        <title>Shoot transcriptome of the giant reed, Arundo donax.</title>
        <authorList>
            <person name="Barrero R.A."/>
            <person name="Guerrero F.D."/>
            <person name="Moolhuijzen P."/>
            <person name="Goolsby J.A."/>
            <person name="Tidwell J."/>
            <person name="Bellgard S.E."/>
            <person name="Bellgard M.I."/>
        </authorList>
    </citation>
    <scope>NUCLEOTIDE SEQUENCE</scope>
    <source>
        <tissue evidence="1">Shoot tissue taken approximately 20 cm above the soil surface</tissue>
    </source>
</reference>
<dbReference type="EMBL" id="GBRH01225327">
    <property type="protein sequence ID" value="JAD72568.1"/>
    <property type="molecule type" value="Transcribed_RNA"/>
</dbReference>
<protein>
    <submittedName>
        <fullName evidence="1">Uncharacterized protein</fullName>
    </submittedName>
</protein>